<gene>
    <name evidence="2" type="ORF">I0C86_40285</name>
</gene>
<keyword evidence="1" id="KW-0175">Coiled coil</keyword>
<reference evidence="2 3" key="1">
    <citation type="submission" date="2020-11" db="EMBL/GenBank/DDBJ databases">
        <title>A novel isolate from a Black sea contaminated sediment with potential to produce alkanes: Plantactinospora alkalitolerans sp. nov.</title>
        <authorList>
            <person name="Carro L."/>
            <person name="Veyisoglu A."/>
            <person name="Guven K."/>
            <person name="Schumann P."/>
            <person name="Klenk H.-P."/>
            <person name="Sahin N."/>
        </authorList>
    </citation>
    <scope>NUCLEOTIDE SEQUENCE [LARGE SCALE GENOMIC DNA]</scope>
    <source>
        <strain evidence="2 3">S1510</strain>
    </source>
</reference>
<dbReference type="RefSeq" id="WP_196206581.1">
    <property type="nucleotide sequence ID" value="NZ_JADPUN010000413.1"/>
</dbReference>
<comment type="caution">
    <text evidence="2">The sequence shown here is derived from an EMBL/GenBank/DDBJ whole genome shotgun (WGS) entry which is preliminary data.</text>
</comment>
<name>A0ABS0H9X5_9ACTN</name>
<dbReference type="EMBL" id="JADPUN010000413">
    <property type="protein sequence ID" value="MBF9135119.1"/>
    <property type="molecule type" value="Genomic_DNA"/>
</dbReference>
<protein>
    <submittedName>
        <fullName evidence="2">Uncharacterized protein</fullName>
    </submittedName>
</protein>
<sequence>MAIQAEEECLCEQWRTKLAAVSRNIGRLLRDLNDVDRKIAAEKAKNDPDEEVLRELAAQRARILRNLKPLENQQEQIQEQLSGCVGADCDPSGWT</sequence>
<keyword evidence="3" id="KW-1185">Reference proteome</keyword>
<evidence type="ECO:0000256" key="1">
    <source>
        <dbReference type="SAM" id="Coils"/>
    </source>
</evidence>
<proteinExistence type="predicted"/>
<feature type="coiled-coil region" evidence="1">
    <location>
        <begin position="53"/>
        <end position="80"/>
    </location>
</feature>
<evidence type="ECO:0000313" key="2">
    <source>
        <dbReference type="EMBL" id="MBF9135119.1"/>
    </source>
</evidence>
<evidence type="ECO:0000313" key="3">
    <source>
        <dbReference type="Proteomes" id="UP000638560"/>
    </source>
</evidence>
<dbReference type="Proteomes" id="UP000638560">
    <property type="component" value="Unassembled WGS sequence"/>
</dbReference>
<organism evidence="2 3">
    <name type="scientific">Plantactinospora alkalitolerans</name>
    <dbReference type="NCBI Taxonomy" id="2789879"/>
    <lineage>
        <taxon>Bacteria</taxon>
        <taxon>Bacillati</taxon>
        <taxon>Actinomycetota</taxon>
        <taxon>Actinomycetes</taxon>
        <taxon>Micromonosporales</taxon>
        <taxon>Micromonosporaceae</taxon>
        <taxon>Plantactinospora</taxon>
    </lineage>
</organism>
<accession>A0ABS0H9X5</accession>